<dbReference type="PANTHER" id="PTHR43441">
    <property type="entry name" value="RIBOSOMAL-PROTEIN-SERINE ACETYLTRANSFERASE"/>
    <property type="match status" value="1"/>
</dbReference>
<dbReference type="EMBL" id="RBXX01000002">
    <property type="protein sequence ID" value="RKT82368.1"/>
    <property type="molecule type" value="Genomic_DNA"/>
</dbReference>
<reference evidence="3 4" key="1">
    <citation type="submission" date="2016-10" db="EMBL/GenBank/DDBJ databases">
        <authorList>
            <person name="de Groot N.N."/>
        </authorList>
    </citation>
    <scope>NUCLEOTIDE SEQUENCE [LARGE SCALE GENOMIC DNA]</scope>
    <source>
        <strain evidence="3 4">CPCC 201259</strain>
    </source>
</reference>
<keyword evidence="5" id="KW-1185">Reference proteome</keyword>
<dbReference type="PANTHER" id="PTHR43441:SF6">
    <property type="entry name" value="N-ACETYLTRANSFERASE DOMAIN-CONTAINING PROTEIN"/>
    <property type="match status" value="1"/>
</dbReference>
<dbReference type="SUPFAM" id="SSF55729">
    <property type="entry name" value="Acyl-CoA N-acyltransferases (Nat)"/>
    <property type="match status" value="1"/>
</dbReference>
<dbReference type="InterPro" id="IPR016181">
    <property type="entry name" value="Acyl_CoA_acyltransferase"/>
</dbReference>
<organism evidence="3 4">
    <name type="scientific">Saccharopolyspora antimicrobica</name>
    <dbReference type="NCBI Taxonomy" id="455193"/>
    <lineage>
        <taxon>Bacteria</taxon>
        <taxon>Bacillati</taxon>
        <taxon>Actinomycetota</taxon>
        <taxon>Actinomycetes</taxon>
        <taxon>Pseudonocardiales</taxon>
        <taxon>Pseudonocardiaceae</taxon>
        <taxon>Saccharopolyspora</taxon>
    </lineage>
</organism>
<evidence type="ECO:0000313" key="2">
    <source>
        <dbReference type="EMBL" id="RKT82368.1"/>
    </source>
</evidence>
<dbReference type="AlphaFoldDB" id="A0A1I5HS71"/>
<dbReference type="OrthoDB" id="3402863at2"/>
<dbReference type="PROSITE" id="PS51186">
    <property type="entry name" value="GNAT"/>
    <property type="match status" value="1"/>
</dbReference>
<dbReference type="STRING" id="455193.SAMN05421805_11664"/>
<evidence type="ECO:0000313" key="4">
    <source>
        <dbReference type="Proteomes" id="UP000199398"/>
    </source>
</evidence>
<gene>
    <name evidence="2" type="ORF">ATL45_0613</name>
    <name evidence="3" type="ORF">SAMN05421805_11664</name>
</gene>
<protein>
    <submittedName>
        <fullName evidence="3">Acetyltransferase (GNAT) domain-containing protein</fullName>
    </submittedName>
    <submittedName>
        <fullName evidence="2">Acetyltransferase (GNAT) family protein</fullName>
    </submittedName>
</protein>
<dbReference type="GO" id="GO:0005737">
    <property type="term" value="C:cytoplasm"/>
    <property type="evidence" value="ECO:0007669"/>
    <property type="project" value="TreeGrafter"/>
</dbReference>
<evidence type="ECO:0000313" key="5">
    <source>
        <dbReference type="Proteomes" id="UP000270697"/>
    </source>
</evidence>
<dbReference type="EMBL" id="FOUP01000016">
    <property type="protein sequence ID" value="SFO50850.1"/>
    <property type="molecule type" value="Genomic_DNA"/>
</dbReference>
<name>A0A1I5HS71_9PSEU</name>
<dbReference type="Proteomes" id="UP000199398">
    <property type="component" value="Unassembled WGS sequence"/>
</dbReference>
<dbReference type="GO" id="GO:1990189">
    <property type="term" value="F:protein N-terminal-serine acetyltransferase activity"/>
    <property type="evidence" value="ECO:0007669"/>
    <property type="project" value="TreeGrafter"/>
</dbReference>
<reference evidence="2 5" key="2">
    <citation type="submission" date="2018-10" db="EMBL/GenBank/DDBJ databases">
        <title>Sequencing the genomes of 1000 actinobacteria strains.</title>
        <authorList>
            <person name="Klenk H.-P."/>
        </authorList>
    </citation>
    <scope>NUCLEOTIDE SEQUENCE [LARGE SCALE GENOMIC DNA]</scope>
    <source>
        <strain evidence="2 5">DSM 45119</strain>
    </source>
</reference>
<evidence type="ECO:0000313" key="3">
    <source>
        <dbReference type="EMBL" id="SFO50850.1"/>
    </source>
</evidence>
<dbReference type="CDD" id="cd04301">
    <property type="entry name" value="NAT_SF"/>
    <property type="match status" value="1"/>
</dbReference>
<dbReference type="InterPro" id="IPR051908">
    <property type="entry name" value="Ribosomal_N-acetyltransferase"/>
</dbReference>
<dbReference type="InterPro" id="IPR000182">
    <property type="entry name" value="GNAT_dom"/>
</dbReference>
<dbReference type="Gene3D" id="3.40.630.30">
    <property type="match status" value="1"/>
</dbReference>
<dbReference type="GO" id="GO:0008999">
    <property type="term" value="F:protein-N-terminal-alanine acetyltransferase activity"/>
    <property type="evidence" value="ECO:0007669"/>
    <property type="project" value="TreeGrafter"/>
</dbReference>
<accession>A0A1I5HS71</accession>
<dbReference type="Pfam" id="PF13302">
    <property type="entry name" value="Acetyltransf_3"/>
    <property type="match status" value="1"/>
</dbReference>
<evidence type="ECO:0000259" key="1">
    <source>
        <dbReference type="PROSITE" id="PS51186"/>
    </source>
</evidence>
<proteinExistence type="predicted"/>
<dbReference type="RefSeq" id="WP_093157464.1">
    <property type="nucleotide sequence ID" value="NZ_FOUP01000016.1"/>
</dbReference>
<feature type="domain" description="N-acetyltransferase" evidence="1">
    <location>
        <begin position="17"/>
        <end position="174"/>
    </location>
</feature>
<sequence>MDRTPLPEVRIVHLNGPAFQALAAGDLAVANAASPVPLPPYFAGEDWRGVWLRRSRQVAEDPGSAAWVTGVIWDVQRELAVGRAGYHGPPDESGMVEIGYAVDPAHRRRGYARAALEALLQRAAREPRVRTVRVTIGPDNTASYRLASQYGFAEVGEQWDDEDGLEIVYERPANHL</sequence>
<keyword evidence="3" id="KW-0808">Transferase</keyword>
<dbReference type="Proteomes" id="UP000270697">
    <property type="component" value="Unassembled WGS sequence"/>
</dbReference>